<protein>
    <recommendedName>
        <fullName evidence="1">Cleavage and polyadenylation specificity factor subunit 2</fullName>
    </recommendedName>
    <alternativeName>
        <fullName evidence="1">Cleavage and polyadenylation specificity factor 100 kDa subunit</fullName>
    </alternativeName>
</protein>
<evidence type="ECO:0000256" key="2">
    <source>
        <dbReference type="SAM" id="MobiDB-lite"/>
    </source>
</evidence>
<dbReference type="InterPro" id="IPR036866">
    <property type="entry name" value="RibonucZ/Hydroxyglut_hydro"/>
</dbReference>
<evidence type="ECO:0000313" key="5">
    <source>
        <dbReference type="EMBL" id="GMM47382.1"/>
    </source>
</evidence>
<dbReference type="Pfam" id="PF16661">
    <property type="entry name" value="Lactamase_B_6"/>
    <property type="match status" value="1"/>
</dbReference>
<reference evidence="5 6" key="1">
    <citation type="journal article" date="2023" name="Elife">
        <title>Identification of key yeast species and microbe-microbe interactions impacting larval growth of Drosophila in the wild.</title>
        <authorList>
            <person name="Mure A."/>
            <person name="Sugiura Y."/>
            <person name="Maeda R."/>
            <person name="Honda K."/>
            <person name="Sakurai N."/>
            <person name="Takahashi Y."/>
            <person name="Watada M."/>
            <person name="Katoh T."/>
            <person name="Gotoh A."/>
            <person name="Gotoh Y."/>
            <person name="Taniguchi I."/>
            <person name="Nakamura K."/>
            <person name="Hayashi T."/>
            <person name="Katayama T."/>
            <person name="Uemura T."/>
            <person name="Hattori Y."/>
        </authorList>
    </citation>
    <scope>NUCLEOTIDE SEQUENCE [LARGE SCALE GENOMIC DNA]</scope>
    <source>
        <strain evidence="5 6">PK-24</strain>
    </source>
</reference>
<accession>A0AAV5R8I1</accession>
<dbReference type="Gene3D" id="3.60.15.10">
    <property type="entry name" value="Ribonuclease Z/Hydroxyacylglutathione hydrolase-like"/>
    <property type="match status" value="1"/>
</dbReference>
<evidence type="ECO:0000313" key="6">
    <source>
        <dbReference type="Proteomes" id="UP001378960"/>
    </source>
</evidence>
<evidence type="ECO:0000256" key="1">
    <source>
        <dbReference type="RuleBase" id="RU365006"/>
    </source>
</evidence>
<feature type="compositionally biased region" description="Low complexity" evidence="2">
    <location>
        <begin position="307"/>
        <end position="325"/>
    </location>
</feature>
<feature type="region of interest" description="Disordered" evidence="2">
    <location>
        <begin position="307"/>
        <end position="328"/>
    </location>
</feature>
<organism evidence="5 6">
    <name type="scientific">Pichia kluyveri</name>
    <name type="common">Yeast</name>
    <dbReference type="NCBI Taxonomy" id="36015"/>
    <lineage>
        <taxon>Eukaryota</taxon>
        <taxon>Fungi</taxon>
        <taxon>Dikarya</taxon>
        <taxon>Ascomycota</taxon>
        <taxon>Saccharomycotina</taxon>
        <taxon>Pichiomycetes</taxon>
        <taxon>Pichiales</taxon>
        <taxon>Pichiaceae</taxon>
        <taxon>Pichia</taxon>
    </lineage>
</organism>
<comment type="similarity">
    <text evidence="1">Belongs to the metallo-beta-lactamase superfamily. RNA-metabolizing metallo-beta-lactamase-like family. CPSF2/YSH1 subfamily.</text>
</comment>
<evidence type="ECO:0000259" key="4">
    <source>
        <dbReference type="Pfam" id="PF16661"/>
    </source>
</evidence>
<dbReference type="AlphaFoldDB" id="A0AAV5R8I1"/>
<sequence length="867" mass="99485">MLEFTAIGTNGSQGRLLQLYDPISVDESNLHVNILADPGWNGIDNIDEIYTQSLIDSIDLIILSQATIEYIGAYALLLNKYPQLCDIPTYATLPLCKLSTISILEMYRSIGLLGPIDSNLIEIGKIISIFSQIKTLNYSQLIKLSNINNKQINLSLTAYNSGYSIGGSIWLIEINNEKIIYAPIWNHAKDNFLNNCPLFNNSDFIRPTTLITNSEFINSKLSHQLKIDKLIDLIDKILISGTNVVLPTSISGRFFELIIPLLTNLKNDSFIYIINYTGLDNMKYLSNFLEWMNPNIIKLWENNNNNNNSNNNNNNNNNNNTNTNNPSSTISTLASNRIKVIKLNELNNLIHTGNRPKIFIVDEMNMIDDSVFNQLINTVNATLNYSIILTEPPNKFSKLNDFYKVWKENTQSEIDNEGSLIVLKLSNYESNIFEETPLRSKELSNYENMINERRSLEIRLEKEKLEKKKIEDLLDANVKEISDDDEEDEEENEKEGEPDDNNSNSIIRKNLEITTNIIKEAEAKYQFDESKILKIDKILTLPRDFNVSNLKHKNRVFPTVINKFNFDDYGILIDSKDFQIFDNDKFPIIGEFNENNLNESESSDIEIIDENDNNRKRSRRRNGRDNKRRKNNIENILDNKITTNNLLDSLNNPVSRTYTKNKINITCGFSFIDLSGNHDLRSLKFTIKKIKPKKIIILPEIRNGDSSKLINELKSDNDINNNNEIIKCKLNEMINLGNIITSFDLLLDNKLINKLKWKNLNNEYMITPINGILEKSNKWEYKLKSNENETINTSSQNIKIGDIKLNQLKINLQNDNHNVELLGDGRLLIDEKVIVAKGNEGKLSIESNLDPLFYKVKSSIENMLANI</sequence>
<keyword evidence="1" id="KW-0507">mRNA processing</keyword>
<dbReference type="Proteomes" id="UP001378960">
    <property type="component" value="Unassembled WGS sequence"/>
</dbReference>
<feature type="region of interest" description="Disordered" evidence="2">
    <location>
        <begin position="609"/>
        <end position="631"/>
    </location>
</feature>
<comment type="subcellular location">
    <subcellularLocation>
        <location evidence="1">Nucleus</location>
    </subcellularLocation>
</comment>
<name>A0AAV5R8I1_PICKL</name>
<keyword evidence="6" id="KW-1185">Reference proteome</keyword>
<dbReference type="SUPFAM" id="SSF56281">
    <property type="entry name" value="Metallo-hydrolase/oxidoreductase"/>
    <property type="match status" value="1"/>
</dbReference>
<dbReference type="InterPro" id="IPR027075">
    <property type="entry name" value="CPSF2"/>
</dbReference>
<feature type="domain" description="Cleavage and polyadenylation specificity factor 2 C-terminal" evidence="3">
    <location>
        <begin position="783"/>
        <end position="863"/>
    </location>
</feature>
<dbReference type="PANTHER" id="PTHR45922">
    <property type="entry name" value="CLEAVAGE AND POLYADENYLATION SPECIFICITY FACTOR SUBUNIT 2"/>
    <property type="match status" value="1"/>
</dbReference>
<keyword evidence="1" id="KW-0539">Nucleus</keyword>
<dbReference type="GO" id="GO:0006397">
    <property type="term" value="P:mRNA processing"/>
    <property type="evidence" value="ECO:0007669"/>
    <property type="project" value="UniProtKB-KW"/>
</dbReference>
<dbReference type="Pfam" id="PF13299">
    <property type="entry name" value="CPSF100_C"/>
    <property type="match status" value="1"/>
</dbReference>
<feature type="region of interest" description="Disordered" evidence="2">
    <location>
        <begin position="479"/>
        <end position="506"/>
    </location>
</feature>
<gene>
    <name evidence="5" type="ORF">DAPK24_039570</name>
</gene>
<dbReference type="PANTHER" id="PTHR45922:SF1">
    <property type="entry name" value="CLEAVAGE AND POLYADENYLATION SPECIFICITY FACTOR SUBUNIT 2"/>
    <property type="match status" value="1"/>
</dbReference>
<feature type="domain" description="Metallo-beta-lactamase" evidence="4">
    <location>
        <begin position="32"/>
        <end position="211"/>
    </location>
</feature>
<dbReference type="InterPro" id="IPR025069">
    <property type="entry name" value="Cpsf2_C"/>
</dbReference>
<proteinExistence type="inferred from homology"/>
<evidence type="ECO:0000259" key="3">
    <source>
        <dbReference type="Pfam" id="PF13299"/>
    </source>
</evidence>
<keyword evidence="1" id="KW-0694">RNA-binding</keyword>
<feature type="compositionally biased region" description="Basic residues" evidence="2">
    <location>
        <begin position="616"/>
        <end position="630"/>
    </location>
</feature>
<feature type="compositionally biased region" description="Acidic residues" evidence="2">
    <location>
        <begin position="482"/>
        <end position="500"/>
    </location>
</feature>
<dbReference type="GO" id="GO:0005847">
    <property type="term" value="C:mRNA cleavage and polyadenylation specificity factor complex"/>
    <property type="evidence" value="ECO:0007669"/>
    <property type="project" value="InterPro"/>
</dbReference>
<dbReference type="EMBL" id="BTGB01000005">
    <property type="protein sequence ID" value="GMM47382.1"/>
    <property type="molecule type" value="Genomic_DNA"/>
</dbReference>
<dbReference type="GO" id="GO:0003723">
    <property type="term" value="F:RNA binding"/>
    <property type="evidence" value="ECO:0007669"/>
    <property type="project" value="UniProtKB-KW"/>
</dbReference>
<comment type="caution">
    <text evidence="5">The sequence shown here is derived from an EMBL/GenBank/DDBJ whole genome shotgun (WGS) entry which is preliminary data.</text>
</comment>
<dbReference type="InterPro" id="IPR001279">
    <property type="entry name" value="Metallo-B-lactamas"/>
</dbReference>